<dbReference type="InterPro" id="IPR011809">
    <property type="entry name" value="His_9_proposed"/>
</dbReference>
<sequence length="269" mass="28540">MTAAVPQSSHIFAQFLEQLADAAGAAIMPHFRQGSAIDNKLEKGFDPVTIADKNGELAMRDLINRTYPSHGILGEEHGPENLEAEHVWVLDPIDGTRAFITGLPTWGSLIGLCSSKKPSLGMMLQPYIGERFTGDCSGAWYSGPLGTQKLTCRPCTGIENATVFTTTPALFNQVERPVFDQIEQIAQLTRYGTDCYAYCMVAAGQGDAVIESGLQAYDIVALVPIIEGAGGVVTTWTGGSPADGGQIVASGDPRLHDLLLKELSAAASA</sequence>
<evidence type="ECO:0000256" key="5">
    <source>
        <dbReference type="ARBA" id="ARBA00022605"/>
    </source>
</evidence>
<comment type="similarity">
    <text evidence="3">Belongs to the inositol monophosphatase superfamily.</text>
</comment>
<evidence type="ECO:0000256" key="2">
    <source>
        <dbReference type="ARBA" id="ARBA00004970"/>
    </source>
</evidence>
<dbReference type="InterPro" id="IPR020583">
    <property type="entry name" value="Inositol_monoP_metal-BS"/>
</dbReference>
<evidence type="ECO:0000256" key="4">
    <source>
        <dbReference type="ARBA" id="ARBA00013085"/>
    </source>
</evidence>
<accession>A0ABY1NK80</accession>
<dbReference type="Gene3D" id="3.30.540.10">
    <property type="entry name" value="Fructose-1,6-Bisphosphatase, subunit A, domain 1"/>
    <property type="match status" value="1"/>
</dbReference>
<comment type="caution">
    <text evidence="12">The sequence shown here is derived from an EMBL/GenBank/DDBJ whole genome shotgun (WGS) entry which is preliminary data.</text>
</comment>
<dbReference type="InterPro" id="IPR000760">
    <property type="entry name" value="Inositol_monophosphatase-like"/>
</dbReference>
<keyword evidence="5" id="KW-0028">Amino-acid biosynthesis</keyword>
<proteinExistence type="inferred from homology"/>
<dbReference type="Pfam" id="PF00459">
    <property type="entry name" value="Inositol_P"/>
    <property type="match status" value="1"/>
</dbReference>
<evidence type="ECO:0000256" key="8">
    <source>
        <dbReference type="ARBA" id="ARBA00022842"/>
    </source>
</evidence>
<reference evidence="12 13" key="1">
    <citation type="submission" date="2017-05" db="EMBL/GenBank/DDBJ databases">
        <authorList>
            <person name="Varghese N."/>
            <person name="Submissions S."/>
        </authorList>
    </citation>
    <scope>NUCLEOTIDE SEQUENCE [LARGE SCALE GENOMIC DNA]</scope>
    <source>
        <strain evidence="12 13">DSM 15949</strain>
    </source>
</reference>
<evidence type="ECO:0000256" key="1">
    <source>
        <dbReference type="ARBA" id="ARBA00001946"/>
    </source>
</evidence>
<evidence type="ECO:0000256" key="7">
    <source>
        <dbReference type="ARBA" id="ARBA00022801"/>
    </source>
</evidence>
<keyword evidence="7" id="KW-0378">Hydrolase</keyword>
<organism evidence="12 13">
    <name type="scientific">Roseibium denhamense</name>
    <dbReference type="NCBI Taxonomy" id="76305"/>
    <lineage>
        <taxon>Bacteria</taxon>
        <taxon>Pseudomonadati</taxon>
        <taxon>Pseudomonadota</taxon>
        <taxon>Alphaproteobacteria</taxon>
        <taxon>Hyphomicrobiales</taxon>
        <taxon>Stappiaceae</taxon>
        <taxon>Roseibium</taxon>
    </lineage>
</organism>
<evidence type="ECO:0000256" key="6">
    <source>
        <dbReference type="ARBA" id="ARBA00022723"/>
    </source>
</evidence>
<gene>
    <name evidence="12" type="ORF">SAMN06265374_1362</name>
</gene>
<keyword evidence="13" id="KW-1185">Reference proteome</keyword>
<name>A0ABY1NK80_9HYPH</name>
<dbReference type="PANTHER" id="PTHR20854:SF4">
    <property type="entry name" value="INOSITOL-1-MONOPHOSPHATASE-RELATED"/>
    <property type="match status" value="1"/>
</dbReference>
<dbReference type="CDD" id="cd01641">
    <property type="entry name" value="Bacterial_IMPase_like_1"/>
    <property type="match status" value="1"/>
</dbReference>
<comment type="cofactor">
    <cofactor evidence="1">
        <name>Mg(2+)</name>
        <dbReference type="ChEBI" id="CHEBI:18420"/>
    </cofactor>
</comment>
<keyword evidence="6" id="KW-0479">Metal-binding</keyword>
<evidence type="ECO:0000256" key="11">
    <source>
        <dbReference type="NCBIfam" id="TIGR02067"/>
    </source>
</evidence>
<dbReference type="SUPFAM" id="SSF56655">
    <property type="entry name" value="Carbohydrate phosphatase"/>
    <property type="match status" value="1"/>
</dbReference>
<dbReference type="NCBIfam" id="TIGR02067">
    <property type="entry name" value="his_9_HisN"/>
    <property type="match status" value="1"/>
</dbReference>
<evidence type="ECO:0000256" key="10">
    <source>
        <dbReference type="ARBA" id="ARBA00049158"/>
    </source>
</evidence>
<dbReference type="RefSeq" id="WP_155192033.1">
    <property type="nucleotide sequence ID" value="NZ_BAAAEA010000001.1"/>
</dbReference>
<dbReference type="PANTHER" id="PTHR20854">
    <property type="entry name" value="INOSITOL MONOPHOSPHATASE"/>
    <property type="match status" value="1"/>
</dbReference>
<protein>
    <recommendedName>
        <fullName evidence="4 11">Histidinol-phosphatase</fullName>
        <ecNumber evidence="4 11">3.1.3.15</ecNumber>
    </recommendedName>
</protein>
<evidence type="ECO:0000256" key="9">
    <source>
        <dbReference type="ARBA" id="ARBA00023102"/>
    </source>
</evidence>
<comment type="catalytic activity">
    <reaction evidence="10">
        <text>L-histidinol phosphate + H2O = L-histidinol + phosphate</text>
        <dbReference type="Rhea" id="RHEA:14465"/>
        <dbReference type="ChEBI" id="CHEBI:15377"/>
        <dbReference type="ChEBI" id="CHEBI:43474"/>
        <dbReference type="ChEBI" id="CHEBI:57699"/>
        <dbReference type="ChEBI" id="CHEBI:57980"/>
        <dbReference type="EC" id="3.1.3.15"/>
    </reaction>
</comment>
<dbReference type="EMBL" id="FXTT01000001">
    <property type="protein sequence ID" value="SMP11838.1"/>
    <property type="molecule type" value="Genomic_DNA"/>
</dbReference>
<comment type="pathway">
    <text evidence="2">Amino-acid biosynthesis; L-histidine biosynthesis; L-histidine from 5-phospho-alpha-D-ribose 1-diphosphate: step 8/9.</text>
</comment>
<evidence type="ECO:0000313" key="13">
    <source>
        <dbReference type="Proteomes" id="UP001157914"/>
    </source>
</evidence>
<dbReference type="PROSITE" id="PS00629">
    <property type="entry name" value="IMP_1"/>
    <property type="match status" value="1"/>
</dbReference>
<keyword evidence="8" id="KW-0460">Magnesium</keyword>
<dbReference type="EC" id="3.1.3.15" evidence="4 11"/>
<keyword evidence="9" id="KW-0368">Histidine biosynthesis</keyword>
<dbReference type="Gene3D" id="3.40.190.80">
    <property type="match status" value="1"/>
</dbReference>
<evidence type="ECO:0000256" key="3">
    <source>
        <dbReference type="ARBA" id="ARBA00009759"/>
    </source>
</evidence>
<evidence type="ECO:0000313" key="12">
    <source>
        <dbReference type="EMBL" id="SMP11838.1"/>
    </source>
</evidence>
<dbReference type="PRINTS" id="PR00377">
    <property type="entry name" value="IMPHPHTASES"/>
</dbReference>
<dbReference type="Proteomes" id="UP001157914">
    <property type="component" value="Unassembled WGS sequence"/>
</dbReference>